<dbReference type="InterPro" id="IPR036318">
    <property type="entry name" value="FAD-bd_PCMH-like_sf"/>
</dbReference>
<dbReference type="InterPro" id="IPR004113">
    <property type="entry name" value="FAD-bd_oxidored_4_C"/>
</dbReference>
<evidence type="ECO:0000259" key="9">
    <source>
        <dbReference type="PROSITE" id="PS51387"/>
    </source>
</evidence>
<accession>A0A1I2DJR1</accession>
<evidence type="ECO:0000313" key="11">
    <source>
        <dbReference type="Proteomes" id="UP000199513"/>
    </source>
</evidence>
<dbReference type="InterPro" id="IPR016167">
    <property type="entry name" value="FAD-bd_PCMH_sub1"/>
</dbReference>
<dbReference type="PANTHER" id="PTHR11748:SF119">
    <property type="entry name" value="D-2-HYDROXYGLUTARATE DEHYDROGENASE"/>
    <property type="match status" value="1"/>
</dbReference>
<keyword evidence="6" id="KW-0408">Iron</keyword>
<dbReference type="Gene3D" id="3.30.43.10">
    <property type="entry name" value="Uridine Diphospho-n-acetylenolpyruvylglucosamine Reductase, domain 2"/>
    <property type="match status" value="1"/>
</dbReference>
<dbReference type="OrthoDB" id="9767256at2"/>
<dbReference type="PROSITE" id="PS00198">
    <property type="entry name" value="4FE4S_FER_1"/>
    <property type="match status" value="1"/>
</dbReference>
<protein>
    <submittedName>
        <fullName evidence="10">FAD/FMN-containing dehydrogenase</fullName>
    </submittedName>
</protein>
<dbReference type="InterPro" id="IPR006094">
    <property type="entry name" value="Oxid_FAD_bind_N"/>
</dbReference>
<dbReference type="InterPro" id="IPR016166">
    <property type="entry name" value="FAD-bd_PCMH"/>
</dbReference>
<dbReference type="SUPFAM" id="SSF55103">
    <property type="entry name" value="FAD-linked oxidases, C-terminal domain"/>
    <property type="match status" value="1"/>
</dbReference>
<keyword evidence="2" id="KW-0285">Flavoprotein</keyword>
<dbReference type="InterPro" id="IPR016169">
    <property type="entry name" value="FAD-bd_PCMH_sub2"/>
</dbReference>
<dbReference type="STRING" id="1003.SAMN04488541_100746"/>
<dbReference type="InterPro" id="IPR017900">
    <property type="entry name" value="4Fe4S_Fe_S_CS"/>
</dbReference>
<keyword evidence="3" id="KW-0479">Metal-binding</keyword>
<dbReference type="PROSITE" id="PS51387">
    <property type="entry name" value="FAD_PCMH"/>
    <property type="match status" value="1"/>
</dbReference>
<dbReference type="GO" id="GO:1903457">
    <property type="term" value="P:lactate catabolic process"/>
    <property type="evidence" value="ECO:0007669"/>
    <property type="project" value="TreeGrafter"/>
</dbReference>
<evidence type="ECO:0000256" key="5">
    <source>
        <dbReference type="ARBA" id="ARBA00023002"/>
    </source>
</evidence>
<dbReference type="EMBL" id="FONY01000007">
    <property type="protein sequence ID" value="SFE80689.1"/>
    <property type="molecule type" value="Genomic_DNA"/>
</dbReference>
<dbReference type="Pfam" id="PF13534">
    <property type="entry name" value="Fer4_17"/>
    <property type="match status" value="1"/>
</dbReference>
<evidence type="ECO:0000256" key="1">
    <source>
        <dbReference type="ARBA" id="ARBA00001974"/>
    </source>
</evidence>
<dbReference type="GO" id="GO:0008720">
    <property type="term" value="F:D-lactate dehydrogenase (NAD+) activity"/>
    <property type="evidence" value="ECO:0007669"/>
    <property type="project" value="TreeGrafter"/>
</dbReference>
<dbReference type="Gene3D" id="3.30.465.10">
    <property type="match status" value="1"/>
</dbReference>
<dbReference type="GO" id="GO:0046872">
    <property type="term" value="F:metal ion binding"/>
    <property type="evidence" value="ECO:0007669"/>
    <property type="project" value="UniProtKB-KW"/>
</dbReference>
<dbReference type="GO" id="GO:0071949">
    <property type="term" value="F:FAD binding"/>
    <property type="evidence" value="ECO:0007669"/>
    <property type="project" value="InterPro"/>
</dbReference>
<evidence type="ECO:0000256" key="7">
    <source>
        <dbReference type="ARBA" id="ARBA00023014"/>
    </source>
</evidence>
<dbReference type="Proteomes" id="UP000199513">
    <property type="component" value="Unassembled WGS sequence"/>
</dbReference>
<evidence type="ECO:0000256" key="6">
    <source>
        <dbReference type="ARBA" id="ARBA00023004"/>
    </source>
</evidence>
<evidence type="ECO:0000256" key="8">
    <source>
        <dbReference type="SAM" id="MobiDB-lite"/>
    </source>
</evidence>
<keyword evidence="7" id="KW-0411">Iron-sulfur</keyword>
<evidence type="ECO:0000256" key="3">
    <source>
        <dbReference type="ARBA" id="ARBA00022723"/>
    </source>
</evidence>
<organism evidence="10 11">
    <name type="scientific">Thermoflexibacter ruber</name>
    <dbReference type="NCBI Taxonomy" id="1003"/>
    <lineage>
        <taxon>Bacteria</taxon>
        <taxon>Pseudomonadati</taxon>
        <taxon>Bacteroidota</taxon>
        <taxon>Cytophagia</taxon>
        <taxon>Cytophagales</taxon>
        <taxon>Thermoflexibacteraceae</taxon>
        <taxon>Thermoflexibacter</taxon>
    </lineage>
</organism>
<dbReference type="RefSeq" id="WP_091541385.1">
    <property type="nucleotide sequence ID" value="NZ_FONY01000007.1"/>
</dbReference>
<dbReference type="SUPFAM" id="SSF56176">
    <property type="entry name" value="FAD-binding/transporter-associated domain-like"/>
    <property type="match status" value="1"/>
</dbReference>
<dbReference type="InterPro" id="IPR016164">
    <property type="entry name" value="FAD-linked_Oxase-like_C"/>
</dbReference>
<keyword evidence="11" id="KW-1185">Reference proteome</keyword>
<feature type="domain" description="FAD-binding PCMH-type" evidence="9">
    <location>
        <begin position="35"/>
        <end position="292"/>
    </location>
</feature>
<dbReference type="Pfam" id="PF01565">
    <property type="entry name" value="FAD_binding_4"/>
    <property type="match status" value="1"/>
</dbReference>
<dbReference type="GO" id="GO:0004458">
    <property type="term" value="F:D-lactate dehydrogenase (cytochrome) activity"/>
    <property type="evidence" value="ECO:0007669"/>
    <property type="project" value="TreeGrafter"/>
</dbReference>
<evidence type="ECO:0000256" key="2">
    <source>
        <dbReference type="ARBA" id="ARBA00022630"/>
    </source>
</evidence>
<keyword evidence="5" id="KW-0560">Oxidoreductase</keyword>
<dbReference type="PANTHER" id="PTHR11748">
    <property type="entry name" value="D-LACTATE DEHYDROGENASE"/>
    <property type="match status" value="1"/>
</dbReference>
<keyword evidence="4" id="KW-0274">FAD</keyword>
<dbReference type="InterPro" id="IPR016171">
    <property type="entry name" value="Vanillyl_alc_oxidase_C-sub2"/>
</dbReference>
<evidence type="ECO:0000313" key="10">
    <source>
        <dbReference type="EMBL" id="SFE80689.1"/>
    </source>
</evidence>
<sequence length="1018" mass="114182">MITIDKLQTLAQSLQGDFYYDTTMRTLYATDASAYREMPLAVAIPKSEADIKKLILFAKENKTSLIPRTAGTSLAGQVVGNGIVVDVSKHFTKILEINTEEKWVRVQPGVIRDELNMFLKNYGLFFGPETSTANRAMIGGMVGNNSCGSNSVVYGSTREHLLEVRGFLSDGSEVVFSNLPHPLPLPKGEGNTNQAREEQTPSQKGRAGVGLEQHIYQKIYEILSNPENQAEIRNEFPKPSIERRNTGYALDVLLDSEPFTKNGVPFNLCKLIAGSEGTLMFITEIKLNVVPLPPKEKGLLCVHFNSLDESLRANLIAMKYKPSASELIDHYVLECVENNIEQKQNSFFVQGKPKAILAVEISKDTQEEVIRIAQQIENEMKAKGFGYHFPLVLGEDIKKVWNLRKAGLGLLSNMVGDAKPVAVIEDTAVDVNDLPKYIAEFNQILKKYDLYCVHYAHAGSGELHLRPIINLKTEEGNRLFKTIADEIAHLVKKYKGSLSGEHGDGRLRGEYIKLMIGEKNYELCREIKRAFDPDNIFNPNKIVDTPPMNTSLRYQPNQETPDFKTVLDFSSTLGILRAAEQCNGSGDCRKTELTGGTMCPSYMATRNEKDTTRARANILREALSGKFDLKPVRSLRPGRSEDRSELQARFNSQEVKEVMDLCLSCKGCKSECPSNVDVGKLKAEFTHQYYQINGVPFRTQLIGNFTKLTSLAALFPSIYNFVVSNSFTSSLFKSFTGFAPKRSIPLLEKETLKSWYKKSYKLGVRSYELKNKTQNSKKVYLFCDEFTNYNDVSMGKKAIQLLVKLGYEVEIPLHLESGRTYLSKGLLNEAKNIAIRNVDLLKNLVSAETPLIGLEPSAILTFRDEYLDLVHDYQKEDAKKLAKNALLIDEFLAKEIDKGNIRKEQFTEEKKLIKLHGHCHQKSLASLTPTKKVLSLPANYTVHLIPSGCCGMAGSFGYEAEHYEISMKIGELVLFPTIRQQPEDVIIAANGTSCRHQIKDGTDRKAQHLVEILWEAVK</sequence>
<dbReference type="GO" id="GO:0051536">
    <property type="term" value="F:iron-sulfur cluster binding"/>
    <property type="evidence" value="ECO:0007669"/>
    <property type="project" value="UniProtKB-KW"/>
</dbReference>
<evidence type="ECO:0000256" key="4">
    <source>
        <dbReference type="ARBA" id="ARBA00022827"/>
    </source>
</evidence>
<dbReference type="Gene3D" id="1.10.45.10">
    <property type="entry name" value="Vanillyl-alcohol Oxidase, Chain A, domain 4"/>
    <property type="match status" value="1"/>
</dbReference>
<dbReference type="Gene3D" id="3.30.70.2740">
    <property type="match status" value="1"/>
</dbReference>
<comment type="cofactor">
    <cofactor evidence="1">
        <name>FAD</name>
        <dbReference type="ChEBI" id="CHEBI:57692"/>
    </cofactor>
</comment>
<dbReference type="SUPFAM" id="SSF46548">
    <property type="entry name" value="alpha-helical ferredoxin"/>
    <property type="match status" value="1"/>
</dbReference>
<gene>
    <name evidence="10" type="ORF">SAMN04488541_100746</name>
</gene>
<name>A0A1I2DJR1_9BACT</name>
<reference evidence="10 11" key="1">
    <citation type="submission" date="2016-10" db="EMBL/GenBank/DDBJ databases">
        <authorList>
            <person name="de Groot N.N."/>
        </authorList>
    </citation>
    <scope>NUCLEOTIDE SEQUENCE [LARGE SCALE GENOMIC DNA]</scope>
    <source>
        <strain>GEY</strain>
        <strain evidence="11">DSM 9560</strain>
    </source>
</reference>
<dbReference type="Pfam" id="PF02913">
    <property type="entry name" value="FAD-oxidase_C"/>
    <property type="match status" value="1"/>
</dbReference>
<feature type="region of interest" description="Disordered" evidence="8">
    <location>
        <begin position="180"/>
        <end position="207"/>
    </location>
</feature>
<dbReference type="AlphaFoldDB" id="A0A1I2DJR1"/>
<proteinExistence type="predicted"/>